<dbReference type="InterPro" id="IPR036866">
    <property type="entry name" value="RibonucZ/Hydroxyglut_hydro"/>
</dbReference>
<organism evidence="2 3">
    <name type="scientific">Haloquadratum walsbyi J07HQW1</name>
    <dbReference type="NCBI Taxonomy" id="1238424"/>
    <lineage>
        <taxon>Archaea</taxon>
        <taxon>Methanobacteriati</taxon>
        <taxon>Methanobacteriota</taxon>
        <taxon>Stenosarchaea group</taxon>
        <taxon>Halobacteria</taxon>
        <taxon>Halobacteriales</taxon>
        <taxon>Haloferacaceae</taxon>
        <taxon>Haloquadratum</taxon>
    </lineage>
</organism>
<dbReference type="Proteomes" id="UP000030649">
    <property type="component" value="Unassembled WGS sequence"/>
</dbReference>
<gene>
    <name evidence="2" type="ORF">J07HQW1_01942</name>
</gene>
<feature type="domain" description="Metallo-beta-lactamase" evidence="1">
    <location>
        <begin position="17"/>
        <end position="215"/>
    </location>
</feature>
<dbReference type="GO" id="GO:0016787">
    <property type="term" value="F:hydrolase activity"/>
    <property type="evidence" value="ECO:0007669"/>
    <property type="project" value="UniProtKB-KW"/>
</dbReference>
<keyword evidence="2" id="KW-0378">Hydrolase</keyword>
<dbReference type="Pfam" id="PF12706">
    <property type="entry name" value="Lactamase_B_2"/>
    <property type="match status" value="1"/>
</dbReference>
<evidence type="ECO:0000313" key="2">
    <source>
        <dbReference type="EMBL" id="ERG91908.1"/>
    </source>
</evidence>
<dbReference type="HOGENOM" id="CLU_997296_0_0_2"/>
<dbReference type="InterPro" id="IPR001279">
    <property type="entry name" value="Metallo-B-lactamas"/>
</dbReference>
<evidence type="ECO:0000259" key="1">
    <source>
        <dbReference type="Pfam" id="PF12706"/>
    </source>
</evidence>
<dbReference type="Gene3D" id="3.60.15.10">
    <property type="entry name" value="Ribonuclease Z/Hydroxyacylglutathione hydrolase-like"/>
    <property type="match status" value="1"/>
</dbReference>
<name>U1N663_9EURY</name>
<dbReference type="STRING" id="1238424.J07HQW1_01942"/>
<sequence length="252" mass="28680">MYVAALMLKECGEEYSTRYLIDATPDIRYQIGGGMLDGVFLSHGHLGHTAGLPFFGRESMDTDNLSVYCTADMKEYIMNNEPFKLLAERGHIRLHETRDGERIKIISKSKSESKFESGSGSGSGSGSVEFRQVAHRCLNTDTVSFMIRGSKRTLYYLSDIDEWTENALDNVRAADIAIVDGTFYNRDEIDRYDEVPHPCIKKTIELTEDFETDIKFTHLNHTNPALREDSQERREIQNRGFQVVKTGMEITL</sequence>
<protein>
    <submittedName>
        <fullName evidence="2">Metal-dependent hydrolase of the beta-lactamase superfamily I</fullName>
    </submittedName>
</protein>
<dbReference type="SUPFAM" id="SSF56281">
    <property type="entry name" value="Metallo-hydrolase/oxidoreductase"/>
    <property type="match status" value="1"/>
</dbReference>
<reference evidence="2 3" key="1">
    <citation type="journal article" date="2013" name="PLoS ONE">
        <title>Assembly-driven community genomics of a hypersaline microbial ecosystem.</title>
        <authorList>
            <person name="Podell S."/>
            <person name="Ugalde J.A."/>
            <person name="Narasingarao P."/>
            <person name="Banfield J.F."/>
            <person name="Heidelberg K.B."/>
            <person name="Allen E.E."/>
        </authorList>
    </citation>
    <scope>NUCLEOTIDE SEQUENCE [LARGE SCALE GENOMIC DNA]</scope>
    <source>
        <strain evidence="3">J07HQW1</strain>
    </source>
</reference>
<accession>U1N663</accession>
<dbReference type="EMBL" id="KE356560">
    <property type="protein sequence ID" value="ERG91908.1"/>
    <property type="molecule type" value="Genomic_DNA"/>
</dbReference>
<proteinExistence type="predicted"/>
<dbReference type="AlphaFoldDB" id="U1N663"/>
<evidence type="ECO:0000313" key="3">
    <source>
        <dbReference type="Proteomes" id="UP000030649"/>
    </source>
</evidence>